<evidence type="ECO:0000259" key="8">
    <source>
        <dbReference type="PROSITE" id="PS50110"/>
    </source>
</evidence>
<dbReference type="Gene3D" id="1.10.287.130">
    <property type="match status" value="1"/>
</dbReference>
<feature type="transmembrane region" description="Helical" evidence="6">
    <location>
        <begin position="174"/>
        <end position="192"/>
    </location>
</feature>
<dbReference type="CDD" id="cd00075">
    <property type="entry name" value="HATPase"/>
    <property type="match status" value="1"/>
</dbReference>
<organism evidence="9 10">
    <name type="scientific">Candidatus Pseudobacter hemicellulosilyticus</name>
    <dbReference type="NCBI Taxonomy" id="3121375"/>
    <lineage>
        <taxon>Bacteria</taxon>
        <taxon>Pseudomonadati</taxon>
        <taxon>Bacteroidota</taxon>
        <taxon>Chitinophagia</taxon>
        <taxon>Chitinophagales</taxon>
        <taxon>Chitinophagaceae</taxon>
        <taxon>Pseudobacter</taxon>
    </lineage>
</organism>
<dbReference type="InterPro" id="IPR005467">
    <property type="entry name" value="His_kinase_dom"/>
</dbReference>
<evidence type="ECO:0000256" key="3">
    <source>
        <dbReference type="ARBA" id="ARBA00022679"/>
    </source>
</evidence>
<dbReference type="AlphaFoldDB" id="A0AAJ5WN36"/>
<dbReference type="InterPro" id="IPR036097">
    <property type="entry name" value="HisK_dim/P_sf"/>
</dbReference>
<dbReference type="PANTHER" id="PTHR43047">
    <property type="entry name" value="TWO-COMPONENT HISTIDINE PROTEIN KINASE"/>
    <property type="match status" value="1"/>
</dbReference>
<accession>A0AAJ5WN36</accession>
<dbReference type="InterPro" id="IPR011006">
    <property type="entry name" value="CheY-like_superfamily"/>
</dbReference>
<dbReference type="Pfam" id="PF00512">
    <property type="entry name" value="HisKA"/>
    <property type="match status" value="1"/>
</dbReference>
<proteinExistence type="predicted"/>
<dbReference type="Gene3D" id="3.40.50.2300">
    <property type="match status" value="1"/>
</dbReference>
<dbReference type="SMART" id="SM00448">
    <property type="entry name" value="REC"/>
    <property type="match status" value="1"/>
</dbReference>
<name>A0AAJ5WN36_9BACT</name>
<dbReference type="GO" id="GO:0005886">
    <property type="term" value="C:plasma membrane"/>
    <property type="evidence" value="ECO:0007669"/>
    <property type="project" value="TreeGrafter"/>
</dbReference>
<feature type="domain" description="Histidine kinase" evidence="7">
    <location>
        <begin position="216"/>
        <end position="438"/>
    </location>
</feature>
<feature type="transmembrane region" description="Helical" evidence="6">
    <location>
        <begin position="68"/>
        <end position="87"/>
    </location>
</feature>
<dbReference type="CDD" id="cd17546">
    <property type="entry name" value="REC_hyHK_CKI1_RcsC-like"/>
    <property type="match status" value="1"/>
</dbReference>
<protein>
    <recommendedName>
        <fullName evidence="2">histidine kinase</fullName>
        <ecNumber evidence="2">2.7.13.3</ecNumber>
    </recommendedName>
</protein>
<dbReference type="SUPFAM" id="SSF52172">
    <property type="entry name" value="CheY-like"/>
    <property type="match status" value="1"/>
</dbReference>
<comment type="catalytic activity">
    <reaction evidence="1">
        <text>ATP + protein L-histidine = ADP + protein N-phospho-L-histidine.</text>
        <dbReference type="EC" id="2.7.13.3"/>
    </reaction>
</comment>
<feature type="modified residue" description="4-aspartylphosphate" evidence="5">
    <location>
        <position position="512"/>
    </location>
</feature>
<dbReference type="Pfam" id="PF02518">
    <property type="entry name" value="HATPase_c"/>
    <property type="match status" value="1"/>
</dbReference>
<dbReference type="InterPro" id="IPR036890">
    <property type="entry name" value="HATPase_C_sf"/>
</dbReference>
<keyword evidence="5" id="KW-0597">Phosphoprotein</keyword>
<dbReference type="GO" id="GO:0000155">
    <property type="term" value="F:phosphorelay sensor kinase activity"/>
    <property type="evidence" value="ECO:0007669"/>
    <property type="project" value="InterPro"/>
</dbReference>
<dbReference type="SUPFAM" id="SSF55874">
    <property type="entry name" value="ATPase domain of HSP90 chaperone/DNA topoisomerase II/histidine kinase"/>
    <property type="match status" value="1"/>
</dbReference>
<evidence type="ECO:0000259" key="7">
    <source>
        <dbReference type="PROSITE" id="PS50109"/>
    </source>
</evidence>
<dbReference type="InterPro" id="IPR003661">
    <property type="entry name" value="HisK_dim/P_dom"/>
</dbReference>
<dbReference type="EC" id="2.7.13.3" evidence="2"/>
<evidence type="ECO:0000256" key="4">
    <source>
        <dbReference type="ARBA" id="ARBA00022777"/>
    </source>
</evidence>
<feature type="transmembrane region" description="Helical" evidence="6">
    <location>
        <begin position="142"/>
        <end position="162"/>
    </location>
</feature>
<feature type="transmembrane region" description="Helical" evidence="6">
    <location>
        <begin position="94"/>
        <end position="112"/>
    </location>
</feature>
<sequence>MFTIKSSLSLQWKPIGWFNRQCLRGTARWKEETDKEVVRKANSFGFVITSLLLLIYLPFKYWLLPYPLITYGILAYIALNILSLFLVRRATQPLGAFSLVLTTLLATVYFSYMMGKELQLHFMAFLLITMSNQLFREKWIRYTCFGLVSAMLIGLEFIHRNYDPVIRTNYLDEIKVVAIVNILIILLITNLIHHTNREANEKLARGNRFIKNFVAHVTHEMRTPINSTGLLAQKIKSEINKMPELQPLAPHIDMLLVSTNNALNLINNVQDLAMVEEGQMFKENVEKTFFLKPFFNGLVQTANIHAETKRMQIILKVEEMPSLITSDAVKLSHIINNLLSNAVKYGLKGTVIQVRLARDGSDHWTISVSNASRNGIPADKQALLFDHPFISNRNTDDESTGLGLYIVNMKVKSMNGRVELISTADKKVICTVRLPLTVGKTRDLSPDDDFMGENELPNMSNTRILIAEDEVINARALSMHLEGLGCQIEIAENGNELIRKAKEDKFDVIIMDYHMPLMNGEAAMRYLKQNPRLKNIPVIVTTGECSADSLDRLLAAGADAFVPKPIQQKPLRLALSSSRLLQQRRLAQG</sequence>
<keyword evidence="6" id="KW-1133">Transmembrane helix</keyword>
<dbReference type="SMART" id="SM00388">
    <property type="entry name" value="HisKA"/>
    <property type="match status" value="1"/>
</dbReference>
<feature type="domain" description="Response regulatory" evidence="8">
    <location>
        <begin position="463"/>
        <end position="579"/>
    </location>
</feature>
<evidence type="ECO:0000256" key="6">
    <source>
        <dbReference type="SAM" id="Phobius"/>
    </source>
</evidence>
<dbReference type="PANTHER" id="PTHR43047:SF72">
    <property type="entry name" value="OSMOSENSING HISTIDINE PROTEIN KINASE SLN1"/>
    <property type="match status" value="1"/>
</dbReference>
<evidence type="ECO:0000256" key="5">
    <source>
        <dbReference type="PROSITE-ProRule" id="PRU00169"/>
    </source>
</evidence>
<keyword evidence="3" id="KW-0808">Transferase</keyword>
<dbReference type="Proteomes" id="UP001220610">
    <property type="component" value="Chromosome"/>
</dbReference>
<dbReference type="CDD" id="cd00082">
    <property type="entry name" value="HisKA"/>
    <property type="match status" value="1"/>
</dbReference>
<dbReference type="PROSITE" id="PS50109">
    <property type="entry name" value="HIS_KIN"/>
    <property type="match status" value="1"/>
</dbReference>
<dbReference type="InterPro" id="IPR003594">
    <property type="entry name" value="HATPase_dom"/>
</dbReference>
<evidence type="ECO:0000313" key="10">
    <source>
        <dbReference type="Proteomes" id="UP001220610"/>
    </source>
</evidence>
<keyword evidence="6" id="KW-0472">Membrane</keyword>
<dbReference type="PROSITE" id="PS50110">
    <property type="entry name" value="RESPONSE_REGULATORY"/>
    <property type="match status" value="1"/>
</dbReference>
<evidence type="ECO:0000256" key="1">
    <source>
        <dbReference type="ARBA" id="ARBA00000085"/>
    </source>
</evidence>
<dbReference type="GO" id="GO:0009927">
    <property type="term" value="F:histidine phosphotransfer kinase activity"/>
    <property type="evidence" value="ECO:0007669"/>
    <property type="project" value="TreeGrafter"/>
</dbReference>
<gene>
    <name evidence="9" type="ORF">P0Y53_21085</name>
</gene>
<evidence type="ECO:0000256" key="2">
    <source>
        <dbReference type="ARBA" id="ARBA00012438"/>
    </source>
</evidence>
<evidence type="ECO:0000313" key="9">
    <source>
        <dbReference type="EMBL" id="WEK34991.1"/>
    </source>
</evidence>
<dbReference type="SMART" id="SM00387">
    <property type="entry name" value="HATPase_c"/>
    <property type="match status" value="1"/>
</dbReference>
<feature type="transmembrane region" description="Helical" evidence="6">
    <location>
        <begin position="44"/>
        <end position="62"/>
    </location>
</feature>
<keyword evidence="4 9" id="KW-0418">Kinase</keyword>
<dbReference type="Pfam" id="PF00072">
    <property type="entry name" value="Response_reg"/>
    <property type="match status" value="1"/>
</dbReference>
<dbReference type="InterPro" id="IPR001789">
    <property type="entry name" value="Sig_transdc_resp-reg_receiver"/>
</dbReference>
<dbReference type="SUPFAM" id="SSF47384">
    <property type="entry name" value="Homodimeric domain of signal transducing histidine kinase"/>
    <property type="match status" value="1"/>
</dbReference>
<keyword evidence="6" id="KW-0812">Transmembrane</keyword>
<dbReference type="Gene3D" id="3.30.565.10">
    <property type="entry name" value="Histidine kinase-like ATPase, C-terminal domain"/>
    <property type="match status" value="1"/>
</dbReference>
<dbReference type="EMBL" id="CP119311">
    <property type="protein sequence ID" value="WEK34991.1"/>
    <property type="molecule type" value="Genomic_DNA"/>
</dbReference>
<reference evidence="9" key="1">
    <citation type="submission" date="2023-03" db="EMBL/GenBank/DDBJ databases">
        <title>Andean soil-derived lignocellulolytic bacterial consortium as a source of novel taxa and putative plastic-active enzymes.</title>
        <authorList>
            <person name="Diaz-Garcia L."/>
            <person name="Chuvochina M."/>
            <person name="Feuerriegel G."/>
            <person name="Bunk B."/>
            <person name="Sproer C."/>
            <person name="Streit W.R."/>
            <person name="Rodriguez L.M."/>
            <person name="Overmann J."/>
            <person name="Jimenez D.J."/>
        </authorList>
    </citation>
    <scope>NUCLEOTIDE SEQUENCE</scope>
    <source>
        <strain evidence="9">MAG 7</strain>
    </source>
</reference>